<evidence type="ECO:0008006" key="5">
    <source>
        <dbReference type="Google" id="ProtNLM"/>
    </source>
</evidence>
<dbReference type="RefSeq" id="WP_064650044.1">
    <property type="nucleotide sequence ID" value="NZ_JACIHI010000007.1"/>
</dbReference>
<protein>
    <recommendedName>
        <fullName evidence="5">RHS repeat-associated core domain-containing protein</fullName>
    </recommendedName>
</protein>
<accession>A0A7W6XY18</accession>
<feature type="compositionally biased region" description="Basic and acidic residues" evidence="1">
    <location>
        <begin position="149"/>
        <end position="158"/>
    </location>
</feature>
<dbReference type="AlphaFoldDB" id="A0A7W6XY18"/>
<feature type="region of interest" description="Disordered" evidence="1">
    <location>
        <begin position="132"/>
        <end position="158"/>
    </location>
</feature>
<gene>
    <name evidence="3" type="ORF">GGE15_003550</name>
</gene>
<organism evidence="3 4">
    <name type="scientific">Rhizobium esperanzae</name>
    <dbReference type="NCBI Taxonomy" id="1967781"/>
    <lineage>
        <taxon>Bacteria</taxon>
        <taxon>Pseudomonadati</taxon>
        <taxon>Pseudomonadota</taxon>
        <taxon>Alphaproteobacteria</taxon>
        <taxon>Hyphomicrobiales</taxon>
        <taxon>Rhizobiaceae</taxon>
        <taxon>Rhizobium/Agrobacterium group</taxon>
        <taxon>Rhizobium</taxon>
    </lineage>
</organism>
<evidence type="ECO:0000256" key="2">
    <source>
        <dbReference type="SAM" id="SignalP"/>
    </source>
</evidence>
<evidence type="ECO:0000313" key="4">
    <source>
        <dbReference type="Proteomes" id="UP000533724"/>
    </source>
</evidence>
<feature type="chain" id="PRO_5031523972" description="RHS repeat-associated core domain-containing protein" evidence="2">
    <location>
        <begin position="33"/>
        <end position="261"/>
    </location>
</feature>
<dbReference type="Proteomes" id="UP000533724">
    <property type="component" value="Unassembled WGS sequence"/>
</dbReference>
<dbReference type="EMBL" id="JACIHI010000007">
    <property type="protein sequence ID" value="MBB4440274.1"/>
    <property type="molecule type" value="Genomic_DNA"/>
</dbReference>
<proteinExistence type="predicted"/>
<evidence type="ECO:0000313" key="3">
    <source>
        <dbReference type="EMBL" id="MBB4440274.1"/>
    </source>
</evidence>
<evidence type="ECO:0000256" key="1">
    <source>
        <dbReference type="SAM" id="MobiDB-lite"/>
    </source>
</evidence>
<keyword evidence="2" id="KW-0732">Signal</keyword>
<sequence length="261" mass="27601">MRFFSGGFLIRALSLMLVCSMLSVSFGSGANARFISLDDWNPTKKGVGTNRYAYAKNDPINKSDANGHVAIVDDAIGVGLATLAVAALSYTYADAADDGKLNGSVGDGLGAAITDSFSGLSDRLFGIAKVEAEDSGSKTKSPPNPNGAKGREDHQQKVKELAEQAQEEALPGQTVVVEGKISADGSNRRPDVQIQDESGATISVKEAERNPNGKGTEIAKRSMIALASKMKLLVWEKARAKEKVTTAVANTKRSKKIRVTN</sequence>
<name>A0A7W6XY18_9HYPH</name>
<reference evidence="3 4" key="1">
    <citation type="submission" date="2020-08" db="EMBL/GenBank/DDBJ databases">
        <title>Genomic Encyclopedia of Type Strains, Phase IV (KMG-V): Genome sequencing to study the core and pangenomes of soil and plant-associated prokaryotes.</title>
        <authorList>
            <person name="Whitman W."/>
        </authorList>
    </citation>
    <scope>NUCLEOTIDE SEQUENCE [LARGE SCALE GENOMIC DNA]</scope>
    <source>
        <strain evidence="3 4">SEMIA 414</strain>
    </source>
</reference>
<comment type="caution">
    <text evidence="3">The sequence shown here is derived from an EMBL/GenBank/DDBJ whole genome shotgun (WGS) entry which is preliminary data.</text>
</comment>
<feature type="signal peptide" evidence="2">
    <location>
        <begin position="1"/>
        <end position="32"/>
    </location>
</feature>